<gene>
    <name evidence="5" type="primary">rlmL_2</name>
    <name evidence="5" type="ORF">SAMEA4412678_01854</name>
</gene>
<evidence type="ECO:0000313" key="6">
    <source>
        <dbReference type="Proteomes" id="UP000215465"/>
    </source>
</evidence>
<dbReference type="GO" id="GO:0070043">
    <property type="term" value="F:rRNA (guanine-N7-)-methyltransferase activity"/>
    <property type="evidence" value="ECO:0007669"/>
    <property type="project" value="TreeGrafter"/>
</dbReference>
<evidence type="ECO:0000256" key="1">
    <source>
        <dbReference type="ARBA" id="ARBA00022603"/>
    </source>
</evidence>
<dbReference type="CDD" id="cd11715">
    <property type="entry name" value="THUMP_AdoMetMT"/>
    <property type="match status" value="1"/>
</dbReference>
<dbReference type="GO" id="GO:0052915">
    <property type="term" value="F:23S rRNA (guanine(2445)-N(2))-methyltransferase activity"/>
    <property type="evidence" value="ECO:0007669"/>
    <property type="project" value="UniProtKB-EC"/>
</dbReference>
<dbReference type="InterPro" id="IPR000241">
    <property type="entry name" value="RlmKL-like_Mtase"/>
</dbReference>
<accession>A0A8B4GGX3</accession>
<dbReference type="PANTHER" id="PTHR47313:SF1">
    <property type="entry name" value="RIBOSOMAL RNA LARGE SUBUNIT METHYLTRANSFERASE K_L"/>
    <property type="match status" value="1"/>
</dbReference>
<dbReference type="Pfam" id="PF22020">
    <property type="entry name" value="RlmL_1st"/>
    <property type="match status" value="1"/>
</dbReference>
<dbReference type="Proteomes" id="UP000215465">
    <property type="component" value="Chromosome 1"/>
</dbReference>
<dbReference type="Gene3D" id="3.30.2130.30">
    <property type="match status" value="1"/>
</dbReference>
<evidence type="ECO:0000256" key="3">
    <source>
        <dbReference type="PROSITE-ProRule" id="PRU00529"/>
    </source>
</evidence>
<dbReference type="InterPro" id="IPR004114">
    <property type="entry name" value="THUMP_dom"/>
</dbReference>
<keyword evidence="2 5" id="KW-0808">Transferase</keyword>
<dbReference type="EC" id="2.1.1.173" evidence="5"/>
<dbReference type="SMART" id="SM00981">
    <property type="entry name" value="THUMP"/>
    <property type="match status" value="1"/>
</dbReference>
<dbReference type="AlphaFoldDB" id="A0A8B4GGX3"/>
<dbReference type="InterPro" id="IPR002052">
    <property type="entry name" value="DNA_methylase_N6_adenine_CS"/>
</dbReference>
<dbReference type="SUPFAM" id="SSF53335">
    <property type="entry name" value="S-adenosyl-L-methionine-dependent methyltransferases"/>
    <property type="match status" value="1"/>
</dbReference>
<dbReference type="Pfam" id="PF01170">
    <property type="entry name" value="UPF0020"/>
    <property type="match status" value="1"/>
</dbReference>
<dbReference type="PROSITE" id="PS51165">
    <property type="entry name" value="THUMP"/>
    <property type="match status" value="1"/>
</dbReference>
<dbReference type="InterPro" id="IPR029063">
    <property type="entry name" value="SAM-dependent_MTases_sf"/>
</dbReference>
<dbReference type="PROSITE" id="PS01261">
    <property type="entry name" value="UPF0020"/>
    <property type="match status" value="1"/>
</dbReference>
<evidence type="ECO:0000313" key="5">
    <source>
        <dbReference type="EMBL" id="SNW10325.1"/>
    </source>
</evidence>
<evidence type="ECO:0000256" key="2">
    <source>
        <dbReference type="ARBA" id="ARBA00022679"/>
    </source>
</evidence>
<keyword evidence="3" id="KW-0694">RNA-binding</keyword>
<dbReference type="GO" id="GO:0003723">
    <property type="term" value="F:RNA binding"/>
    <property type="evidence" value="ECO:0007669"/>
    <property type="project" value="UniProtKB-UniRule"/>
</dbReference>
<dbReference type="EMBL" id="LT906482">
    <property type="protein sequence ID" value="SNW10325.1"/>
    <property type="molecule type" value="Genomic_DNA"/>
</dbReference>
<feature type="domain" description="THUMP" evidence="4">
    <location>
        <begin position="82"/>
        <end position="193"/>
    </location>
</feature>
<dbReference type="InterPro" id="IPR054170">
    <property type="entry name" value="RlmL_1st"/>
</dbReference>
<evidence type="ECO:0000259" key="4">
    <source>
        <dbReference type="PROSITE" id="PS51165"/>
    </source>
</evidence>
<dbReference type="Pfam" id="PF02926">
    <property type="entry name" value="THUMP"/>
    <property type="match status" value="1"/>
</dbReference>
<protein>
    <submittedName>
        <fullName evidence="5">Ribosomal RNA large subunit methyltransferase L</fullName>
        <ecNumber evidence="5">2.1.1.173</ecNumber>
    </submittedName>
</protein>
<proteinExistence type="predicted"/>
<dbReference type="PROSITE" id="PS00092">
    <property type="entry name" value="N6_MTASE"/>
    <property type="match status" value="1"/>
</dbReference>
<reference evidence="5 6" key="1">
    <citation type="submission" date="2017-06" db="EMBL/GenBank/DDBJ databases">
        <authorList>
            <consortium name="Pathogen Informatics"/>
        </authorList>
    </citation>
    <scope>NUCLEOTIDE SEQUENCE [LARGE SCALE GENOMIC DNA]</scope>
    <source>
        <strain evidence="5 6">NCTC10596</strain>
    </source>
</reference>
<dbReference type="Gene3D" id="3.40.50.150">
    <property type="entry name" value="Vaccinia Virus protein VP39"/>
    <property type="match status" value="1"/>
</dbReference>
<dbReference type="PANTHER" id="PTHR47313">
    <property type="entry name" value="RIBOSOMAL RNA LARGE SUBUNIT METHYLTRANSFERASE K/L"/>
    <property type="match status" value="1"/>
</dbReference>
<name>A0A8B4GGX3_EIKCO</name>
<dbReference type="KEGG" id="ecor:SAMEA4412678_1854"/>
<dbReference type="InterPro" id="IPR053943">
    <property type="entry name" value="RlmKL-like_Mtase_CS"/>
</dbReference>
<organism evidence="5 6">
    <name type="scientific">Eikenella corrodens</name>
    <dbReference type="NCBI Taxonomy" id="539"/>
    <lineage>
        <taxon>Bacteria</taxon>
        <taxon>Pseudomonadati</taxon>
        <taxon>Pseudomonadota</taxon>
        <taxon>Betaproteobacteria</taxon>
        <taxon>Neisseriales</taxon>
        <taxon>Neisseriaceae</taxon>
        <taxon>Eikenella</taxon>
    </lineage>
</organism>
<sequence>MAMILPKLPPDGFQVAFRRNLPVSRYNRSPNQPRLPVMTIHTLFATCPRGLETILTQELDAQGCTHIAPTDGGVSCQGSLEAAYRANLHSRTASRILLQLAKQPYRSEDDIYRAAKSIRWEDWFHAGQTFKIKVEGKRARVKSLDFTALKIKDGLCDRFRSNQGQRPSVDKSNPHIRIHAFISEQHAAIFIDTSGEALFKRGYRQDTGAAPLRENLAAGLLLLAGYNGSQPFQDPFCGSGTLPIEAALIATRRAPGLERRFGFEQLDNFDADLWQRLRQEAQAAVLPQAPAPIAGSDTDRRLIQTAAINAREAQVAGHIIFQVADVRDTRPNGENGILLANPPYGVRLEEVQTLHALYPQLGSWLKQHYPGWLCGLLTADRDMPKLMRLSPKRKIPLYNGNLDCRLFLLDMVRGSHRTPKVE</sequence>
<keyword evidence="1 5" id="KW-0489">Methyltransferase</keyword>